<organism evidence="4 5">
    <name type="scientific">Hyalella azteca</name>
    <name type="common">Amphipod</name>
    <dbReference type="NCBI Taxonomy" id="294128"/>
    <lineage>
        <taxon>Eukaryota</taxon>
        <taxon>Metazoa</taxon>
        <taxon>Ecdysozoa</taxon>
        <taxon>Arthropoda</taxon>
        <taxon>Crustacea</taxon>
        <taxon>Multicrustacea</taxon>
        <taxon>Malacostraca</taxon>
        <taxon>Eumalacostraca</taxon>
        <taxon>Peracarida</taxon>
        <taxon>Amphipoda</taxon>
        <taxon>Senticaudata</taxon>
        <taxon>Talitrida</taxon>
        <taxon>Talitroidea</taxon>
        <taxon>Hyalellidae</taxon>
        <taxon>Hyalella</taxon>
    </lineage>
</organism>
<keyword evidence="2" id="KW-0539">Nucleus</keyword>
<feature type="compositionally biased region" description="Basic and acidic residues" evidence="3">
    <location>
        <begin position="872"/>
        <end position="887"/>
    </location>
</feature>
<dbReference type="PANTHER" id="PTHR16466:SF6">
    <property type="entry name" value="TELOMERIC REPEAT-BINDING FACTOR 2-INTERACTING PROTEIN 1"/>
    <property type="match status" value="1"/>
</dbReference>
<feature type="compositionally biased region" description="Polar residues" evidence="3">
    <location>
        <begin position="1374"/>
        <end position="1393"/>
    </location>
</feature>
<feature type="region of interest" description="Disordered" evidence="3">
    <location>
        <begin position="1297"/>
        <end position="1335"/>
    </location>
</feature>
<feature type="compositionally biased region" description="Polar residues" evidence="3">
    <location>
        <begin position="849"/>
        <end position="860"/>
    </location>
</feature>
<keyword evidence="4" id="KW-1185">Reference proteome</keyword>
<feature type="compositionally biased region" description="Polar residues" evidence="3">
    <location>
        <begin position="1266"/>
        <end position="1280"/>
    </location>
</feature>
<feature type="region of interest" description="Disordered" evidence="3">
    <location>
        <begin position="872"/>
        <end position="1014"/>
    </location>
</feature>
<evidence type="ECO:0000256" key="3">
    <source>
        <dbReference type="SAM" id="MobiDB-lite"/>
    </source>
</evidence>
<feature type="region of interest" description="Disordered" evidence="3">
    <location>
        <begin position="124"/>
        <end position="151"/>
    </location>
</feature>
<gene>
    <name evidence="5" type="primary">LOC108676446</name>
</gene>
<dbReference type="GeneID" id="108676446"/>
<reference evidence="5" key="1">
    <citation type="submission" date="2025-08" db="UniProtKB">
        <authorList>
            <consortium name="RefSeq"/>
        </authorList>
    </citation>
    <scope>IDENTIFICATION</scope>
    <source>
        <tissue evidence="5">Whole organism</tissue>
    </source>
</reference>
<sequence length="1431" mass="156919">MGENEPQFLPVFTGTYGEPFAFSMYDCPEKPRIKALIEGHGGVMMPSPYGPHTIHLGIPDRITISQRPTFSSRYIEDCVAIDDFLNLKDYRIDQGPPYDAQKMLRVMLGEMTWEEVIPIQCCIPPPPPRPDRSSSSSSSSDDESSSVNNSKQVKVVFSKRRDYSNEDRENIVKFILHNDLAEAVHGRKMWENMAAAKVCRGRRTWHSLKEHFKKKIIPVYLENMKITWDDKIKLASRFSGVKQRFLQLKSVADQNANPNTAQRDEVSVRPKIPSSVCNAGSPASISLKSQTDESPSKRAMLSHSIAPSVSEEPCSSEARASGSNSAPDVPISTNAIPSSSLMSESLQEPVSFTRDRSITAETETSPVLNTSPERLNPSPSLQKSVSSTRDRSITIETERSQGLNTSPERLNPRPSLLEQIPSSEGIESETHDFNSSTKDGPCNDTYEQGTIDPNRHLIVDASQNVNSQEIPPELDCTFMSSSSSDLNDSESMLIHHPESGHSRTEELITSATRAVDSKVCSSADKETHSACETISAASNDYVTTDCGPSESVTANSAELPANPLREFSDTPSPPPLRAPSASPDNESFAVQEEDLSNCSDYIVNESFHEECSEENAAELFPEVPSRKMPYSDVQESELPLESASTIAARAMPYYLNAASPLTHSVADASATADPASADPATADSSTANSVTVASVDYSAACSPKNDISNLKRSQGAVSCINCAERPAFTNRECLAMIDASTNTQIEWPCENFQRDHTTSVQIVDRVPIVEEPAPIHNAIIPSVELAGGYMNAVQEEEEDEIGTDSESMGNESWDEFVEKHAEELFDEIPSRRPPAAESQESSIICPPSLQCTPYPDSQFSEQLPHEFADRNIGEEDLHPLESPKSNDAEASTRNTDALNSSIVMHNEEHNKNSDVSSEDHGKNPVDSGEPEATRTSSYSPDVGDNDLSDAQNPHSNIISEIVQSENRNSSETPSYPINTESQNVSLSSPSILSSEHNAQGDLDQPNSRSSNSNILGAVSPYRVGIPSVSFCETPAETSSSSSSPAVSFTKKICRSWTNECSNNHLGSGSSSATSTVDEFPSCSATTQAVPQFLPASHAIPSTSRAADDSDSSLEELSQTDSSVKLSVVADTTSASTWKPSSESGSSASISSVPRVKRRKRWRKFTKQEDMLILKFILETGRHREVGAKNMWMHMVSEERGLRHRSWHSVKERYRKIIINNIEDYDIEPDERARLEPAKPRTRKHSRNRGPSQSRRNREFNPPENPHLQSTRIDSSQSWPTRKSSFFSKIESAGAMDDRRPLVVSDSSSSHENDADFPRNSAATAREKEPLNMDSVNDGTMSALQRSNIPKIGAKQPGAAKVSAPPQKTRKRALFSSSPSILTPSGQPEETQSGFIPRLRNCQSSISEPATPNVRRGTPLLKRKSLKKKKLS</sequence>
<dbReference type="GO" id="GO:0070187">
    <property type="term" value="C:shelterin complex"/>
    <property type="evidence" value="ECO:0007669"/>
    <property type="project" value="TreeGrafter"/>
</dbReference>
<proteinExistence type="predicted"/>
<feature type="compositionally biased region" description="Polar residues" evidence="3">
    <location>
        <begin position="888"/>
        <end position="903"/>
    </location>
</feature>
<feature type="compositionally biased region" description="Polar residues" evidence="3">
    <location>
        <begin position="359"/>
        <end position="387"/>
    </location>
</feature>
<feature type="compositionally biased region" description="Polar residues" evidence="3">
    <location>
        <begin position="275"/>
        <end position="289"/>
    </location>
</feature>
<dbReference type="RefSeq" id="XP_018020006.1">
    <property type="nucleotide sequence ID" value="XM_018164517.2"/>
</dbReference>
<feature type="compositionally biased region" description="Basic and acidic residues" evidence="3">
    <location>
        <begin position="388"/>
        <end position="399"/>
    </location>
</feature>
<dbReference type="OrthoDB" id="10257855at2759"/>
<evidence type="ECO:0000256" key="1">
    <source>
        <dbReference type="ARBA" id="ARBA00004123"/>
    </source>
</evidence>
<feature type="region of interest" description="Disordered" evidence="3">
    <location>
        <begin position="1232"/>
        <end position="1280"/>
    </location>
</feature>
<evidence type="ECO:0000256" key="2">
    <source>
        <dbReference type="ARBA" id="ARBA00023242"/>
    </source>
</evidence>
<feature type="region of interest" description="Disordered" evidence="3">
    <location>
        <begin position="547"/>
        <end position="591"/>
    </location>
</feature>
<protein>
    <submittedName>
        <fullName evidence="5">Uncharacterized protein LOC108676446</fullName>
    </submittedName>
</protein>
<evidence type="ECO:0000313" key="4">
    <source>
        <dbReference type="Proteomes" id="UP000694843"/>
    </source>
</evidence>
<feature type="compositionally biased region" description="Basic residues" evidence="3">
    <location>
        <begin position="1420"/>
        <end position="1431"/>
    </location>
</feature>
<accession>A0A8B7P4K8</accession>
<evidence type="ECO:0000313" key="5">
    <source>
        <dbReference type="RefSeq" id="XP_018020006.1"/>
    </source>
</evidence>
<comment type="subcellular location">
    <subcellularLocation>
        <location evidence="1">Nucleus</location>
    </subcellularLocation>
</comment>
<feature type="compositionally biased region" description="Polar residues" evidence="3">
    <location>
        <begin position="1400"/>
        <end position="1409"/>
    </location>
</feature>
<feature type="compositionally biased region" description="Polar residues" evidence="3">
    <location>
        <begin position="1004"/>
        <end position="1014"/>
    </location>
</feature>
<dbReference type="PANTHER" id="PTHR16466">
    <property type="entry name" value="TELOMERE REPEAT-BINDING FACTOR 2-INTERACTING PROTEIN 1"/>
    <property type="match status" value="1"/>
</dbReference>
<feature type="compositionally biased region" description="Polar residues" evidence="3">
    <location>
        <begin position="321"/>
        <end position="350"/>
    </location>
</feature>
<feature type="compositionally biased region" description="Low complexity" evidence="3">
    <location>
        <begin position="985"/>
        <end position="994"/>
    </location>
</feature>
<dbReference type="GO" id="GO:0042162">
    <property type="term" value="F:telomeric DNA binding"/>
    <property type="evidence" value="ECO:0007669"/>
    <property type="project" value="TreeGrafter"/>
</dbReference>
<dbReference type="KEGG" id="hazt:108676446"/>
<feature type="region of interest" description="Disordered" evidence="3">
    <location>
        <begin position="827"/>
        <end position="860"/>
    </location>
</feature>
<feature type="region of interest" description="Disordered" evidence="3">
    <location>
        <begin position="1353"/>
        <end position="1431"/>
    </location>
</feature>
<name>A0A8B7P4K8_HYAAZ</name>
<dbReference type="InterPro" id="IPR039595">
    <property type="entry name" value="TE2IP/Rap1"/>
</dbReference>
<feature type="compositionally biased region" description="Basic and acidic residues" evidence="3">
    <location>
        <begin position="905"/>
        <end position="923"/>
    </location>
</feature>
<dbReference type="GO" id="GO:0010833">
    <property type="term" value="P:telomere maintenance via telomere lengthening"/>
    <property type="evidence" value="ECO:0007669"/>
    <property type="project" value="TreeGrafter"/>
</dbReference>
<feature type="compositionally biased region" description="Polar residues" evidence="3">
    <location>
        <begin position="948"/>
        <end position="984"/>
    </location>
</feature>
<dbReference type="Proteomes" id="UP000694843">
    <property type="component" value="Unplaced"/>
</dbReference>
<dbReference type="Gene3D" id="1.10.10.60">
    <property type="entry name" value="Homeodomain-like"/>
    <property type="match status" value="2"/>
</dbReference>
<feature type="compositionally biased region" description="Low complexity" evidence="3">
    <location>
        <begin position="133"/>
        <end position="151"/>
    </location>
</feature>
<feature type="region of interest" description="Disordered" evidence="3">
    <location>
        <begin position="256"/>
        <end position="451"/>
    </location>
</feature>
<dbReference type="GO" id="GO:0031848">
    <property type="term" value="P:protection from non-homologous end joining at telomere"/>
    <property type="evidence" value="ECO:0007669"/>
    <property type="project" value="TreeGrafter"/>
</dbReference>